<dbReference type="AlphaFoldDB" id="A0A2G8JMP0"/>
<organism evidence="2 3">
    <name type="scientific">Stichopus japonicus</name>
    <name type="common">Sea cucumber</name>
    <dbReference type="NCBI Taxonomy" id="307972"/>
    <lineage>
        <taxon>Eukaryota</taxon>
        <taxon>Metazoa</taxon>
        <taxon>Echinodermata</taxon>
        <taxon>Eleutherozoa</taxon>
        <taxon>Echinozoa</taxon>
        <taxon>Holothuroidea</taxon>
        <taxon>Aspidochirotacea</taxon>
        <taxon>Aspidochirotida</taxon>
        <taxon>Stichopodidae</taxon>
        <taxon>Apostichopus</taxon>
    </lineage>
</organism>
<feature type="region of interest" description="Disordered" evidence="1">
    <location>
        <begin position="31"/>
        <end position="134"/>
    </location>
</feature>
<protein>
    <submittedName>
        <fullName evidence="2">Uncharacterized protein</fullName>
    </submittedName>
</protein>
<reference evidence="2 3" key="1">
    <citation type="journal article" date="2017" name="PLoS Biol.">
        <title>The sea cucumber genome provides insights into morphological evolution and visceral regeneration.</title>
        <authorList>
            <person name="Zhang X."/>
            <person name="Sun L."/>
            <person name="Yuan J."/>
            <person name="Sun Y."/>
            <person name="Gao Y."/>
            <person name="Zhang L."/>
            <person name="Li S."/>
            <person name="Dai H."/>
            <person name="Hamel J.F."/>
            <person name="Liu C."/>
            <person name="Yu Y."/>
            <person name="Liu S."/>
            <person name="Lin W."/>
            <person name="Guo K."/>
            <person name="Jin S."/>
            <person name="Xu P."/>
            <person name="Storey K.B."/>
            <person name="Huan P."/>
            <person name="Zhang T."/>
            <person name="Zhou Y."/>
            <person name="Zhang J."/>
            <person name="Lin C."/>
            <person name="Li X."/>
            <person name="Xing L."/>
            <person name="Huo D."/>
            <person name="Sun M."/>
            <person name="Wang L."/>
            <person name="Mercier A."/>
            <person name="Li F."/>
            <person name="Yang H."/>
            <person name="Xiang J."/>
        </authorList>
    </citation>
    <scope>NUCLEOTIDE SEQUENCE [LARGE SCALE GENOMIC DNA]</scope>
    <source>
        <strain evidence="2">Shaxun</strain>
        <tissue evidence="2">Muscle</tissue>
    </source>
</reference>
<feature type="compositionally biased region" description="Polar residues" evidence="1">
    <location>
        <begin position="33"/>
        <end position="47"/>
    </location>
</feature>
<proteinExistence type="predicted"/>
<sequence>MVEATVIFRVLYSFIRVGVSLDGEKVPPEQLAAFQQQMNQSDDTTGYPNLPSIMEGDENESEDYPRTPAGFSDMLEDDEDSDSVMEVDADGDGFNSAPNSQSNLTGEEETSDDVNGMDEDEDLASAGEEDDQEMVTWFTKKKYERSDVRWTVNSSPLERNHEDAPG</sequence>
<keyword evidence="3" id="KW-1185">Reference proteome</keyword>
<dbReference type="OrthoDB" id="27832at2759"/>
<dbReference type="EMBL" id="MRZV01001573">
    <property type="protein sequence ID" value="PIK37022.1"/>
    <property type="molecule type" value="Genomic_DNA"/>
</dbReference>
<feature type="compositionally biased region" description="Acidic residues" evidence="1">
    <location>
        <begin position="74"/>
        <end position="91"/>
    </location>
</feature>
<evidence type="ECO:0000313" key="3">
    <source>
        <dbReference type="Proteomes" id="UP000230750"/>
    </source>
</evidence>
<accession>A0A2G8JMP0</accession>
<evidence type="ECO:0000313" key="2">
    <source>
        <dbReference type="EMBL" id="PIK37022.1"/>
    </source>
</evidence>
<gene>
    <name evidence="2" type="ORF">BSL78_26138</name>
</gene>
<name>A0A2G8JMP0_STIJA</name>
<feature type="compositionally biased region" description="Acidic residues" evidence="1">
    <location>
        <begin position="106"/>
        <end position="133"/>
    </location>
</feature>
<feature type="compositionally biased region" description="Polar residues" evidence="1">
    <location>
        <begin position="96"/>
        <end position="105"/>
    </location>
</feature>
<evidence type="ECO:0000256" key="1">
    <source>
        <dbReference type="SAM" id="MobiDB-lite"/>
    </source>
</evidence>
<comment type="caution">
    <text evidence="2">The sequence shown here is derived from an EMBL/GenBank/DDBJ whole genome shotgun (WGS) entry which is preliminary data.</text>
</comment>
<dbReference type="Proteomes" id="UP000230750">
    <property type="component" value="Unassembled WGS sequence"/>
</dbReference>